<dbReference type="GO" id="GO:0016787">
    <property type="term" value="F:hydrolase activity"/>
    <property type="evidence" value="ECO:0007669"/>
    <property type="project" value="UniProtKB-KW"/>
</dbReference>
<dbReference type="PANTHER" id="PTHR47964:SF1">
    <property type="entry name" value="ATP-DEPENDENT DNA HELICASE HOMOLOG RECG, CHLOROPLASTIC"/>
    <property type="match status" value="1"/>
</dbReference>
<dbReference type="CDD" id="cd17991">
    <property type="entry name" value="DEXHc_TRCF"/>
    <property type="match status" value="1"/>
</dbReference>
<dbReference type="PROSITE" id="PS51192">
    <property type="entry name" value="HELICASE_ATP_BIND_1"/>
    <property type="match status" value="1"/>
</dbReference>
<gene>
    <name evidence="13 16" type="primary">mfd</name>
    <name evidence="16" type="ORF">ENQ87_11120</name>
</gene>
<proteinExistence type="inferred from homology"/>
<comment type="caution">
    <text evidence="16">The sequence shown here is derived from an EMBL/GenBank/DDBJ whole genome shotgun (WGS) entry which is preliminary data.</text>
</comment>
<evidence type="ECO:0000256" key="9">
    <source>
        <dbReference type="ARBA" id="ARBA00023204"/>
    </source>
</evidence>
<dbReference type="SMART" id="SM00982">
    <property type="entry name" value="TRCF"/>
    <property type="match status" value="1"/>
</dbReference>
<dbReference type="Gene3D" id="3.90.1150.50">
    <property type="entry name" value="Transcription-repair-coupling factor, D7 domain"/>
    <property type="match status" value="1"/>
</dbReference>
<dbReference type="InterPro" id="IPR041471">
    <property type="entry name" value="UvrB_inter"/>
</dbReference>
<dbReference type="EMBL" id="DSOV01000047">
    <property type="protein sequence ID" value="HEN42900.1"/>
    <property type="molecule type" value="Genomic_DNA"/>
</dbReference>
<dbReference type="SUPFAM" id="SSF143517">
    <property type="entry name" value="TRCF domain-like"/>
    <property type="match status" value="1"/>
</dbReference>
<dbReference type="SMART" id="SM00487">
    <property type="entry name" value="DEXDc"/>
    <property type="match status" value="1"/>
</dbReference>
<dbReference type="Pfam" id="PF00271">
    <property type="entry name" value="Helicase_C"/>
    <property type="match status" value="1"/>
</dbReference>
<dbReference type="InterPro" id="IPR004576">
    <property type="entry name" value="Mfd"/>
</dbReference>
<feature type="domain" description="Helicase C-terminal" evidence="15">
    <location>
        <begin position="817"/>
        <end position="971"/>
    </location>
</feature>
<evidence type="ECO:0000256" key="6">
    <source>
        <dbReference type="ARBA" id="ARBA00022806"/>
    </source>
</evidence>
<dbReference type="Pfam" id="PF03461">
    <property type="entry name" value="TRCF"/>
    <property type="match status" value="1"/>
</dbReference>
<reference evidence="16" key="1">
    <citation type="journal article" date="2020" name="mSystems">
        <title>Genome- and Community-Level Interaction Insights into Carbon Utilization and Element Cycling Functions of Hydrothermarchaeota in Hydrothermal Sediment.</title>
        <authorList>
            <person name="Zhou Z."/>
            <person name="Liu Y."/>
            <person name="Xu W."/>
            <person name="Pan J."/>
            <person name="Luo Z.H."/>
            <person name="Li M."/>
        </authorList>
    </citation>
    <scope>NUCLEOTIDE SEQUENCE [LARGE SCALE GENOMIC DNA]</scope>
    <source>
        <strain evidence="16">SpSt-349</strain>
    </source>
</reference>
<evidence type="ECO:0000256" key="10">
    <source>
        <dbReference type="ARBA" id="ARBA00061104"/>
    </source>
</evidence>
<dbReference type="Gene3D" id="3.40.50.11180">
    <property type="match status" value="1"/>
</dbReference>
<evidence type="ECO:0000256" key="3">
    <source>
        <dbReference type="ARBA" id="ARBA00022741"/>
    </source>
</evidence>
<dbReference type="NCBIfam" id="TIGR00580">
    <property type="entry name" value="mfd"/>
    <property type="match status" value="1"/>
</dbReference>
<dbReference type="Gene3D" id="3.40.50.11140">
    <property type="match status" value="1"/>
</dbReference>
<dbReference type="EC" id="3.6.4.-" evidence="13"/>
<evidence type="ECO:0000256" key="1">
    <source>
        <dbReference type="ARBA" id="ARBA00004496"/>
    </source>
</evidence>
<dbReference type="PANTHER" id="PTHR47964">
    <property type="entry name" value="ATP-DEPENDENT DNA HELICASE HOMOLOG RECG, CHLOROPLASTIC"/>
    <property type="match status" value="1"/>
</dbReference>
<dbReference type="GO" id="GO:0005524">
    <property type="term" value="F:ATP binding"/>
    <property type="evidence" value="ECO:0007669"/>
    <property type="project" value="UniProtKB-UniRule"/>
</dbReference>
<dbReference type="HAMAP" id="MF_00969">
    <property type="entry name" value="TRCF"/>
    <property type="match status" value="1"/>
</dbReference>
<dbReference type="InterPro" id="IPR011545">
    <property type="entry name" value="DEAD/DEAH_box_helicase_dom"/>
</dbReference>
<evidence type="ECO:0000256" key="7">
    <source>
        <dbReference type="ARBA" id="ARBA00022840"/>
    </source>
</evidence>
<dbReference type="SMART" id="SM01058">
    <property type="entry name" value="CarD_TRCF"/>
    <property type="match status" value="1"/>
</dbReference>
<comment type="similarity">
    <text evidence="10 13">In the N-terminal section; belongs to the UvrB family.</text>
</comment>
<dbReference type="AlphaFoldDB" id="A0A831UDW8"/>
<dbReference type="Pfam" id="PF00270">
    <property type="entry name" value="DEAD"/>
    <property type="match status" value="1"/>
</dbReference>
<dbReference type="Pfam" id="PF02559">
    <property type="entry name" value="CarD_TRCF_RID"/>
    <property type="match status" value="1"/>
</dbReference>
<dbReference type="InterPro" id="IPR001650">
    <property type="entry name" value="Helicase_C-like"/>
</dbReference>
<dbReference type="FunFam" id="3.40.50.300:FF:000300">
    <property type="entry name" value="Transcription-repair-coupling factor"/>
    <property type="match status" value="1"/>
</dbReference>
<dbReference type="InterPro" id="IPR027417">
    <property type="entry name" value="P-loop_NTPase"/>
</dbReference>
<evidence type="ECO:0000256" key="8">
    <source>
        <dbReference type="ARBA" id="ARBA00023125"/>
    </source>
</evidence>
<organism evidence="16">
    <name type="scientific">Geobacter metallireducens</name>
    <dbReference type="NCBI Taxonomy" id="28232"/>
    <lineage>
        <taxon>Bacteria</taxon>
        <taxon>Pseudomonadati</taxon>
        <taxon>Thermodesulfobacteriota</taxon>
        <taxon>Desulfuromonadia</taxon>
        <taxon>Geobacterales</taxon>
        <taxon>Geobacteraceae</taxon>
        <taxon>Geobacter</taxon>
    </lineage>
</organism>
<dbReference type="Gene3D" id="3.30.2060.10">
    <property type="entry name" value="Penicillin-binding protein 1b domain"/>
    <property type="match status" value="1"/>
</dbReference>
<evidence type="ECO:0000259" key="15">
    <source>
        <dbReference type="PROSITE" id="PS51194"/>
    </source>
</evidence>
<sequence>MPLADTQLISRIAGLLAPDAGRVTLTGAGGSSPAYLLARLMGATERPLLVVAPDADRAAELCTELRFYSGRPDDILFFPAWDAAPFEKASPHADVTGQRLACLRRLMDRKAAAVATTPEALRQRVLPRTVLDSASLYFLPGEESDREELLARLVTLGYLNVPLVEDRGTFAVRGGIVDIFPPGFEQPVRIEFFGDFVETIRSFDPLSQRSLAPLEELLLLPSREMVLTEDVLQAAGPRIKARCDELEISPVARRELLEQLQHGLYPAGVEWLLPLFHPRLETLFDYDGDAVRVVLDPAALDEGNERFDRELETAEARARERGDLFAAPGEFFLTTPETAGGIEAGRLVTIPYLTVAREGTEEAAIALDIQENTDLKVDISSDSERVLKPLVARLNGWLEERQRVIIACHQRGQAQRLYELLSHYPLPLNISDRPFPAERERDDGKVDVVIGDLSRGFRLPEGKLIVIAEEEIFGRRQKRRGVSELRKKQIMTSLAELKPGDHMVHLDHGIGIYRGLQHISLSGCAGDFILLEYAGGDKLYLPVDRLNLVQRYVGAEGIEPRVDKLGGTSWEKAKGKARAAVQEMAGELLQIYAARQLHEGYPFSPPDDLYREFEASFAYEETSDQLAAIADVIGDMTSPRPMDRLVCGDVGYGKTEVAMRAAFKAVMDGKQVAVLVPTTVLAQQHLETFRARLGAYPVTVEMLSRFRTPKEQKEILEKVKKGSIDIIIGTHRLLQSDVAFKDLGLLIVDEEQRFGVTHKEKLKKYKAVVDILTLTATPIPRTLYMSMMGIRDLSIIDTPPVDRLAVKTFVARASDDLIREAVMRELRRGGQVFFVHNRVQSIMNWAEHLRRIVPEARIAVGHGQMDEGELEKVMLGFMHGETNLLLCTTIIESGLDIPNANTLIIDRADTFGLAQLYQLRGRVGRSKQRAYAYLLIPGEGAISADARERLKIIQELTELGAGFRLATHDLEIRGAGDILGAKQSGNIAAVGFDLYTELLEEAIQTLKGEERLERVEPEINLRIPAFIPEEYVREPNQRLIIYKKLTQAESEEEVDEVMAELVDRFGKLPLAATYLLEVMKLRLHLKRFLVTMAEFDGRRLCLTFHQRTPASPDTIIGLIRSNPKRYQFSPDFRLTAELADTSFEGVLAEARNLLKRLG</sequence>
<evidence type="ECO:0000256" key="12">
    <source>
        <dbReference type="ARBA" id="ARBA00070128"/>
    </source>
</evidence>
<evidence type="ECO:0000259" key="14">
    <source>
        <dbReference type="PROSITE" id="PS51192"/>
    </source>
</evidence>
<dbReference type="GO" id="GO:0005737">
    <property type="term" value="C:cytoplasm"/>
    <property type="evidence" value="ECO:0007669"/>
    <property type="project" value="UniProtKB-SubCell"/>
</dbReference>
<dbReference type="GO" id="GO:0000716">
    <property type="term" value="P:transcription-coupled nucleotide-excision repair, DNA damage recognition"/>
    <property type="evidence" value="ECO:0007669"/>
    <property type="project" value="UniProtKB-UniRule"/>
</dbReference>
<dbReference type="InterPro" id="IPR003711">
    <property type="entry name" value="CarD-like/TRCF_RID"/>
</dbReference>
<keyword evidence="2 13" id="KW-0963">Cytoplasm</keyword>
<accession>A0A831UDW8</accession>
<feature type="domain" description="Helicase ATP-binding" evidence="14">
    <location>
        <begin position="635"/>
        <end position="796"/>
    </location>
</feature>
<keyword evidence="7 13" id="KW-0067">ATP-binding</keyword>
<dbReference type="SMART" id="SM00490">
    <property type="entry name" value="HELICc"/>
    <property type="match status" value="1"/>
</dbReference>
<keyword evidence="8 13" id="KW-0238">DNA-binding</keyword>
<comment type="subcellular location">
    <subcellularLocation>
        <location evidence="1 13">Cytoplasm</location>
    </subcellularLocation>
</comment>
<dbReference type="GO" id="GO:0003684">
    <property type="term" value="F:damaged DNA binding"/>
    <property type="evidence" value="ECO:0007669"/>
    <property type="project" value="InterPro"/>
</dbReference>
<dbReference type="GO" id="GO:0003678">
    <property type="term" value="F:DNA helicase activity"/>
    <property type="evidence" value="ECO:0007669"/>
    <property type="project" value="TreeGrafter"/>
</dbReference>
<name>A0A831UDW8_GEOME</name>
<keyword evidence="6" id="KW-0347">Helicase</keyword>
<keyword evidence="5 13" id="KW-0378">Hydrolase</keyword>
<keyword evidence="9 13" id="KW-0234">DNA repair</keyword>
<dbReference type="InterPro" id="IPR014001">
    <property type="entry name" value="Helicase_ATP-bd"/>
</dbReference>
<comment type="similarity">
    <text evidence="11 13">In the C-terminal section; belongs to the helicase family. RecG subfamily.</text>
</comment>
<dbReference type="GO" id="GO:0006355">
    <property type="term" value="P:regulation of DNA-templated transcription"/>
    <property type="evidence" value="ECO:0007669"/>
    <property type="project" value="UniProtKB-UniRule"/>
</dbReference>
<dbReference type="Gene3D" id="3.40.50.300">
    <property type="entry name" value="P-loop containing nucleotide triphosphate hydrolases"/>
    <property type="match status" value="2"/>
</dbReference>
<evidence type="ECO:0000256" key="4">
    <source>
        <dbReference type="ARBA" id="ARBA00022763"/>
    </source>
</evidence>
<evidence type="ECO:0000256" key="2">
    <source>
        <dbReference type="ARBA" id="ARBA00022490"/>
    </source>
</evidence>
<evidence type="ECO:0000256" key="11">
    <source>
        <dbReference type="ARBA" id="ARBA00061399"/>
    </source>
</evidence>
<evidence type="ECO:0000256" key="5">
    <source>
        <dbReference type="ARBA" id="ARBA00022801"/>
    </source>
</evidence>
<dbReference type="InterPro" id="IPR047112">
    <property type="entry name" value="RecG/Mfd"/>
</dbReference>
<comment type="function">
    <text evidence="13">Couples transcription and DNA repair by recognizing RNA polymerase (RNAP) stalled at DNA lesions. Mediates ATP-dependent release of RNAP and its truncated transcript from the DNA, and recruitment of nucleotide excision repair machinery to the damaged site.</text>
</comment>
<dbReference type="InterPro" id="IPR036101">
    <property type="entry name" value="CarD-like/TRCF_RID_sf"/>
</dbReference>
<keyword evidence="3 13" id="KW-0547">Nucleotide-binding</keyword>
<dbReference type="InterPro" id="IPR005118">
    <property type="entry name" value="TRCF_C"/>
</dbReference>
<dbReference type="FunFam" id="3.40.50.300:FF:000546">
    <property type="entry name" value="Transcription-repair-coupling factor"/>
    <property type="match status" value="1"/>
</dbReference>
<evidence type="ECO:0000313" key="16">
    <source>
        <dbReference type="EMBL" id="HEN42900.1"/>
    </source>
</evidence>
<dbReference type="InterPro" id="IPR037235">
    <property type="entry name" value="TRCF-like_C_D7"/>
</dbReference>
<dbReference type="SUPFAM" id="SSF52540">
    <property type="entry name" value="P-loop containing nucleoside triphosphate hydrolases"/>
    <property type="match status" value="4"/>
</dbReference>
<dbReference type="Gene3D" id="2.40.10.170">
    <property type="match status" value="1"/>
</dbReference>
<dbReference type="PROSITE" id="PS51194">
    <property type="entry name" value="HELICASE_CTER"/>
    <property type="match status" value="1"/>
</dbReference>
<dbReference type="SUPFAM" id="SSF141259">
    <property type="entry name" value="CarD-like"/>
    <property type="match status" value="1"/>
</dbReference>
<evidence type="ECO:0000256" key="13">
    <source>
        <dbReference type="HAMAP-Rule" id="MF_00969"/>
    </source>
</evidence>
<dbReference type="Pfam" id="PF17757">
    <property type="entry name" value="UvrB_inter"/>
    <property type="match status" value="1"/>
</dbReference>
<keyword evidence="4 13" id="KW-0227">DNA damage</keyword>
<protein>
    <recommendedName>
        <fullName evidence="12 13">Transcription-repair-coupling factor</fullName>
        <shortName evidence="13">TRCF</shortName>
        <ecNumber evidence="13">3.6.4.-</ecNumber>
    </recommendedName>
</protein>